<organism evidence="3 5">
    <name type="scientific">Colwellia hornerae</name>
    <dbReference type="NCBI Taxonomy" id="89402"/>
    <lineage>
        <taxon>Bacteria</taxon>
        <taxon>Pseudomonadati</taxon>
        <taxon>Pseudomonadota</taxon>
        <taxon>Gammaproteobacteria</taxon>
        <taxon>Alteromonadales</taxon>
        <taxon>Colwelliaceae</taxon>
        <taxon>Colwellia</taxon>
    </lineage>
</organism>
<dbReference type="PROSITE" id="PS51257">
    <property type="entry name" value="PROKAR_LIPOPROTEIN"/>
    <property type="match status" value="1"/>
</dbReference>
<feature type="signal peptide" evidence="1">
    <location>
        <begin position="1"/>
        <end position="21"/>
    </location>
</feature>
<gene>
    <name evidence="2" type="ORF">ESZ26_10205</name>
    <name evidence="3" type="ORF">ESZ27_12295</name>
</gene>
<dbReference type="Gene3D" id="3.40.50.1820">
    <property type="entry name" value="alpha/beta hydrolase"/>
    <property type="match status" value="1"/>
</dbReference>
<dbReference type="EMBL" id="VOLQ01000023">
    <property type="protein sequence ID" value="TWX65453.1"/>
    <property type="molecule type" value="Genomic_DNA"/>
</dbReference>
<keyword evidence="1" id="KW-0732">Signal</keyword>
<comment type="caution">
    <text evidence="3">The sequence shown here is derived from an EMBL/GenBank/DDBJ whole genome shotgun (WGS) entry which is preliminary data.</text>
</comment>
<evidence type="ECO:0000256" key="1">
    <source>
        <dbReference type="SAM" id="SignalP"/>
    </source>
</evidence>
<dbReference type="GO" id="GO:0016020">
    <property type="term" value="C:membrane"/>
    <property type="evidence" value="ECO:0007669"/>
    <property type="project" value="InterPro"/>
</dbReference>
<keyword evidence="4" id="KW-1185">Reference proteome</keyword>
<dbReference type="PANTHER" id="PTHR30035:SF1">
    <property type="entry name" value="AB HYDROLASE-1 DOMAIN-CONTAINING PROTEIN"/>
    <property type="match status" value="1"/>
</dbReference>
<sequence length="433" mass="48471">MRFLTICAVLLLTACSANDQAEVEVNVDTCDLEYTRYQATVTGYCQEAQAILPLEIPTIEKTIVLRSISSIPEVFWYSTKMKYSLVKQAEQAPLVFIIAGTGASYNSEKMISLQKTLFQQGYHVISLSSPTYSNFIINLDSSTDFPGVLEQDAKNLYRIMQKVYQQVITENNVVATTFSLTGYSLGGAHSAYVAKLDESEQTFNFEKVVLINPPVSLYNSVNILDSYLDLKENGPDAAATMLDDIFRGFANSYAEQESSSFSQSAIYALFEDAQLSEAQLKLLIGASFRMSSTDMLFALDVSYNVGGIIYKNHVIDKFESITHSMYRASVITFKDYFEKVLVPWQQESEVNLTREELIARLGLKNIESYLRNTTKISLVTNADDIILAEGEVKYLQDVFGARAKIFPRGGHCGNIDRVSFVAYMHSQFQGVDE</sequence>
<dbReference type="InterPro" id="IPR029058">
    <property type="entry name" value="AB_hydrolase_fold"/>
</dbReference>
<feature type="chain" id="PRO_5023034473" evidence="1">
    <location>
        <begin position="22"/>
        <end position="433"/>
    </location>
</feature>
<evidence type="ECO:0000313" key="3">
    <source>
        <dbReference type="EMBL" id="TWX65453.1"/>
    </source>
</evidence>
<keyword evidence="3" id="KW-0378">Hydrolase</keyword>
<accession>A0A5C6Q9M7</accession>
<protein>
    <submittedName>
        <fullName evidence="3">Alpha/beta hydrolase</fullName>
    </submittedName>
</protein>
<dbReference type="AlphaFoldDB" id="A0A5C6Q9M7"/>
<dbReference type="GO" id="GO:0016787">
    <property type="term" value="F:hydrolase activity"/>
    <property type="evidence" value="ECO:0007669"/>
    <property type="project" value="UniProtKB-KW"/>
</dbReference>
<dbReference type="RefSeq" id="WP_146799524.1">
    <property type="nucleotide sequence ID" value="NZ_VOLP01000012.1"/>
</dbReference>
<name>A0A5C6Q9M7_9GAMM</name>
<proteinExistence type="predicted"/>
<evidence type="ECO:0000313" key="5">
    <source>
        <dbReference type="Proteomes" id="UP000321917"/>
    </source>
</evidence>
<dbReference type="SUPFAM" id="SSF53474">
    <property type="entry name" value="alpha/beta-Hydrolases"/>
    <property type="match status" value="1"/>
</dbReference>
<dbReference type="InterPro" id="IPR007428">
    <property type="entry name" value="MlaA"/>
</dbReference>
<dbReference type="PANTHER" id="PTHR30035">
    <property type="entry name" value="LIPOPROTEIN VACJ-RELATED"/>
    <property type="match status" value="1"/>
</dbReference>
<reference evidence="3 5" key="1">
    <citation type="submission" date="2019-07" db="EMBL/GenBank/DDBJ databases">
        <title>Genomes of sea-ice associated Colwellia species.</title>
        <authorList>
            <person name="Bowman J.P."/>
        </authorList>
    </citation>
    <scope>NUCLEOTIDE SEQUENCE [LARGE SCALE GENOMIC DNA]</scope>
    <source>
        <strain evidence="2 4">ACAM 607</strain>
        <strain evidence="3 5">IC036</strain>
    </source>
</reference>
<dbReference type="EMBL" id="VOLR01000012">
    <property type="protein sequence ID" value="TWX59329.1"/>
    <property type="molecule type" value="Genomic_DNA"/>
</dbReference>
<dbReference type="OrthoDB" id="7328659at2"/>
<dbReference type="Proteomes" id="UP000321917">
    <property type="component" value="Unassembled WGS sequence"/>
</dbReference>
<evidence type="ECO:0000313" key="2">
    <source>
        <dbReference type="EMBL" id="TWX59329.1"/>
    </source>
</evidence>
<dbReference type="Proteomes" id="UP000321525">
    <property type="component" value="Unassembled WGS sequence"/>
</dbReference>
<evidence type="ECO:0000313" key="4">
    <source>
        <dbReference type="Proteomes" id="UP000321525"/>
    </source>
</evidence>